<dbReference type="InterPro" id="IPR050127">
    <property type="entry name" value="Serine_Proteases_S1"/>
</dbReference>
<dbReference type="InterPro" id="IPR043504">
    <property type="entry name" value="Peptidase_S1_PA_chymotrypsin"/>
</dbReference>
<dbReference type="PROSITE" id="PS50240">
    <property type="entry name" value="TRYPSIN_DOM"/>
    <property type="match status" value="1"/>
</dbReference>
<name>A0ABN7PHF4_TIMPD</name>
<protein>
    <recommendedName>
        <fullName evidence="5">Peptidase S1 domain-containing protein</fullName>
    </recommendedName>
</protein>
<dbReference type="PROSITE" id="PS00135">
    <property type="entry name" value="TRYPSIN_SER"/>
    <property type="match status" value="1"/>
</dbReference>
<evidence type="ECO:0000259" key="5">
    <source>
        <dbReference type="PROSITE" id="PS50240"/>
    </source>
</evidence>
<dbReference type="CDD" id="cd00190">
    <property type="entry name" value="Tryp_SPc"/>
    <property type="match status" value="1"/>
</dbReference>
<dbReference type="InterPro" id="IPR009003">
    <property type="entry name" value="Peptidase_S1_PA"/>
</dbReference>
<evidence type="ECO:0000256" key="3">
    <source>
        <dbReference type="ARBA" id="ARBA00022825"/>
    </source>
</evidence>
<sequence>MHCIVQFLGRLQIPIEEFLVIPGLLNITYGNTSPNYSVAEIFIHEYFYSAELYNDIAVIKLNKSIQYDQDIQPISLRHDRVKAGTRCTVTGWGLISDEFGDYPDILQAVEVPVIEFLDCAEIYSLLEGQMCAGYLEEGGKDACSGDSGGPLVCSGFLTGIVSGGDGCAQPGAPGVYTQVAVYQDWITDKLAQ</sequence>
<organism evidence="6 7">
    <name type="scientific">Timema podura</name>
    <name type="common">Walking stick</name>
    <dbReference type="NCBI Taxonomy" id="61482"/>
    <lineage>
        <taxon>Eukaryota</taxon>
        <taxon>Metazoa</taxon>
        <taxon>Ecdysozoa</taxon>
        <taxon>Arthropoda</taxon>
        <taxon>Hexapoda</taxon>
        <taxon>Insecta</taxon>
        <taxon>Pterygota</taxon>
        <taxon>Neoptera</taxon>
        <taxon>Polyneoptera</taxon>
        <taxon>Phasmatodea</taxon>
        <taxon>Timematodea</taxon>
        <taxon>Timematoidea</taxon>
        <taxon>Timematidae</taxon>
        <taxon>Timema</taxon>
    </lineage>
</organism>
<keyword evidence="3" id="KW-0720">Serine protease</keyword>
<gene>
    <name evidence="6" type="ORF">TPAB3V08_LOCUS11814</name>
</gene>
<accession>A0ABN7PHF4</accession>
<dbReference type="SUPFAM" id="SSF50494">
    <property type="entry name" value="Trypsin-like serine proteases"/>
    <property type="match status" value="1"/>
</dbReference>
<comment type="caution">
    <text evidence="6">The sequence shown here is derived from an EMBL/GenBank/DDBJ whole genome shotgun (WGS) entry which is preliminary data.</text>
</comment>
<keyword evidence="4" id="KW-1015">Disulfide bond</keyword>
<dbReference type="Proteomes" id="UP001153148">
    <property type="component" value="Unassembled WGS sequence"/>
</dbReference>
<dbReference type="Gene3D" id="2.40.10.10">
    <property type="entry name" value="Trypsin-like serine proteases"/>
    <property type="match status" value="2"/>
</dbReference>
<dbReference type="PRINTS" id="PR00722">
    <property type="entry name" value="CHYMOTRYPSIN"/>
</dbReference>
<dbReference type="InterPro" id="IPR001254">
    <property type="entry name" value="Trypsin_dom"/>
</dbReference>
<dbReference type="EMBL" id="CAJPIN010037625">
    <property type="protein sequence ID" value="CAG2064870.1"/>
    <property type="molecule type" value="Genomic_DNA"/>
</dbReference>
<keyword evidence="7" id="KW-1185">Reference proteome</keyword>
<reference evidence="6" key="1">
    <citation type="submission" date="2021-03" db="EMBL/GenBank/DDBJ databases">
        <authorList>
            <person name="Tran Van P."/>
        </authorList>
    </citation>
    <scope>NUCLEOTIDE SEQUENCE</scope>
</reference>
<dbReference type="Pfam" id="PF00089">
    <property type="entry name" value="Trypsin"/>
    <property type="match status" value="1"/>
</dbReference>
<keyword evidence="1" id="KW-0645">Protease</keyword>
<keyword evidence="2" id="KW-0378">Hydrolase</keyword>
<evidence type="ECO:0000313" key="7">
    <source>
        <dbReference type="Proteomes" id="UP001153148"/>
    </source>
</evidence>
<evidence type="ECO:0000256" key="1">
    <source>
        <dbReference type="ARBA" id="ARBA00022670"/>
    </source>
</evidence>
<feature type="domain" description="Peptidase S1" evidence="5">
    <location>
        <begin position="1"/>
        <end position="191"/>
    </location>
</feature>
<proteinExistence type="predicted"/>
<evidence type="ECO:0000256" key="4">
    <source>
        <dbReference type="ARBA" id="ARBA00023157"/>
    </source>
</evidence>
<evidence type="ECO:0000256" key="2">
    <source>
        <dbReference type="ARBA" id="ARBA00022801"/>
    </source>
</evidence>
<dbReference type="PANTHER" id="PTHR24264:SF83">
    <property type="entry name" value="COMPLEMENT FACTOR I"/>
    <property type="match status" value="1"/>
</dbReference>
<evidence type="ECO:0000313" key="6">
    <source>
        <dbReference type="EMBL" id="CAG2064870.1"/>
    </source>
</evidence>
<dbReference type="InterPro" id="IPR001314">
    <property type="entry name" value="Peptidase_S1A"/>
</dbReference>
<dbReference type="InterPro" id="IPR033116">
    <property type="entry name" value="TRYPSIN_SER"/>
</dbReference>
<dbReference type="PANTHER" id="PTHR24264">
    <property type="entry name" value="TRYPSIN-RELATED"/>
    <property type="match status" value="1"/>
</dbReference>
<dbReference type="SMART" id="SM00020">
    <property type="entry name" value="Tryp_SPc"/>
    <property type="match status" value="1"/>
</dbReference>